<evidence type="ECO:0000256" key="1">
    <source>
        <dbReference type="ARBA" id="ARBA00004496"/>
    </source>
</evidence>
<name>A0A3P7J271_STRVU</name>
<feature type="compositionally biased region" description="Acidic residues" evidence="4">
    <location>
        <begin position="435"/>
        <end position="450"/>
    </location>
</feature>
<dbReference type="EMBL" id="UYYB01094498">
    <property type="protein sequence ID" value="VDM74493.1"/>
    <property type="molecule type" value="Genomic_DNA"/>
</dbReference>
<dbReference type="PANTHER" id="PTHR10997">
    <property type="entry name" value="IMPORTIN-7, 8, 11"/>
    <property type="match status" value="1"/>
</dbReference>
<keyword evidence="3" id="KW-0653">Protein transport</keyword>
<sequence length="611" mass="68878">MIEFCVPILDHEILQQSHDPCEVEGALRMIGELDQQLTKSKIIEGVIQLMCNANEELPVKVECALAIQSFLENQERAHAIVKPHVRSLVLQILEIVSKAQIDDVISVVDELLEQFVEDIIPVASEVAEHLSNLFLEILTSDEIDDRTPALNSIIPTLTNILDLVEDHREIMVHVEASVLKPINCILTAGHIEFYEDVVVLLQSLLQTYVSEPMWGVYNELYKVFKTTDRQSILPFSDIAHVLHMYIVVDNESFLAFPERMAAMIDMCQMTLQDDDAGDEDHLYAAKILETIILECGSHAAEVVPTIIVMVLRRLMKACTKEGLSELRPLLFLVVVAAMYTCTEVFLNYISQVSDPNENVLNYILEELVETNKKFEGIHNRRLALFGICVLILVPAPRRPSLVSSDPKKVLEACLCIFDSLQRALKLQAQNRKDEEESDEESEAESDDEGDTVPNPKKAGRRRKVQSEHLSDDEDEIDEMSLDYIDAMARECRREAGDGGNGDDGGDSDSAIESSDYQETDTEQFATKFDEEDGPDVFIFFKETMEQFERREPDLFAAMVSNLTPEVAESLQNLIKVCEQHVRSEESKRVEQAGGYNFNPTAAVPACFNFTK</sequence>
<dbReference type="InterPro" id="IPR058669">
    <property type="entry name" value="TPR_IPO7/11-like"/>
</dbReference>
<accession>A0A3P7J271</accession>
<feature type="region of interest" description="Disordered" evidence="4">
    <location>
        <begin position="428"/>
        <end position="477"/>
    </location>
</feature>
<keyword evidence="3" id="KW-0813">Transport</keyword>
<dbReference type="OrthoDB" id="760868at2759"/>
<dbReference type="InterPro" id="IPR016024">
    <property type="entry name" value="ARM-type_fold"/>
</dbReference>
<dbReference type="Proteomes" id="UP000270094">
    <property type="component" value="Unassembled WGS sequence"/>
</dbReference>
<dbReference type="Gene3D" id="1.25.10.10">
    <property type="entry name" value="Leucine-rich Repeat Variant"/>
    <property type="match status" value="1"/>
</dbReference>
<evidence type="ECO:0000256" key="4">
    <source>
        <dbReference type="SAM" id="MobiDB-lite"/>
    </source>
</evidence>
<dbReference type="InterPro" id="IPR011989">
    <property type="entry name" value="ARM-like"/>
</dbReference>
<dbReference type="SUPFAM" id="SSF48371">
    <property type="entry name" value="ARM repeat"/>
    <property type="match status" value="1"/>
</dbReference>
<evidence type="ECO:0000313" key="6">
    <source>
        <dbReference type="EMBL" id="VDM74493.1"/>
    </source>
</evidence>
<evidence type="ECO:0000256" key="3">
    <source>
        <dbReference type="ARBA" id="ARBA00022927"/>
    </source>
</evidence>
<organism evidence="6 7">
    <name type="scientific">Strongylus vulgaris</name>
    <name type="common">Blood worm</name>
    <dbReference type="NCBI Taxonomy" id="40348"/>
    <lineage>
        <taxon>Eukaryota</taxon>
        <taxon>Metazoa</taxon>
        <taxon>Ecdysozoa</taxon>
        <taxon>Nematoda</taxon>
        <taxon>Chromadorea</taxon>
        <taxon>Rhabditida</taxon>
        <taxon>Rhabditina</taxon>
        <taxon>Rhabditomorpha</taxon>
        <taxon>Strongyloidea</taxon>
        <taxon>Strongylidae</taxon>
        <taxon>Strongylus</taxon>
    </lineage>
</organism>
<dbReference type="PANTHER" id="PTHR10997:SF18">
    <property type="entry name" value="D-IMPORTIN 7_RANBP7"/>
    <property type="match status" value="1"/>
</dbReference>
<keyword evidence="7" id="KW-1185">Reference proteome</keyword>
<dbReference type="GO" id="GO:0005635">
    <property type="term" value="C:nuclear envelope"/>
    <property type="evidence" value="ECO:0007669"/>
    <property type="project" value="TreeGrafter"/>
</dbReference>
<comment type="subcellular location">
    <subcellularLocation>
        <location evidence="1">Cytoplasm</location>
    </subcellularLocation>
</comment>
<dbReference type="GO" id="GO:0006606">
    <property type="term" value="P:protein import into nucleus"/>
    <property type="evidence" value="ECO:0007669"/>
    <property type="project" value="TreeGrafter"/>
</dbReference>
<dbReference type="GO" id="GO:0005829">
    <property type="term" value="C:cytosol"/>
    <property type="evidence" value="ECO:0007669"/>
    <property type="project" value="TreeGrafter"/>
</dbReference>
<feature type="region of interest" description="Disordered" evidence="4">
    <location>
        <begin position="493"/>
        <end position="528"/>
    </location>
</feature>
<evidence type="ECO:0000313" key="7">
    <source>
        <dbReference type="Proteomes" id="UP000270094"/>
    </source>
</evidence>
<evidence type="ECO:0000256" key="2">
    <source>
        <dbReference type="ARBA" id="ARBA00022490"/>
    </source>
</evidence>
<gene>
    <name evidence="6" type="ORF">SVUK_LOCUS9491</name>
</gene>
<dbReference type="AlphaFoldDB" id="A0A3P7J271"/>
<dbReference type="Pfam" id="PF25758">
    <property type="entry name" value="TPR_IPO11"/>
    <property type="match status" value="1"/>
</dbReference>
<keyword evidence="2" id="KW-0963">Cytoplasm</keyword>
<evidence type="ECO:0000259" key="5">
    <source>
        <dbReference type="Pfam" id="PF25758"/>
    </source>
</evidence>
<proteinExistence type="predicted"/>
<reference evidence="6 7" key="1">
    <citation type="submission" date="2018-11" db="EMBL/GenBank/DDBJ databases">
        <authorList>
            <consortium name="Pathogen Informatics"/>
        </authorList>
    </citation>
    <scope>NUCLEOTIDE SEQUENCE [LARGE SCALE GENOMIC DNA]</scope>
</reference>
<protein>
    <recommendedName>
        <fullName evidence="5">Importin-7/11-like TPR repeats domain-containing protein</fullName>
    </recommendedName>
</protein>
<feature type="domain" description="Importin-7/11-like TPR repeats" evidence="5">
    <location>
        <begin position="189"/>
        <end position="469"/>
    </location>
</feature>